<dbReference type="GO" id="GO:0006260">
    <property type="term" value="P:DNA replication"/>
    <property type="evidence" value="ECO:0007669"/>
    <property type="project" value="TreeGrafter"/>
</dbReference>
<sequence>MGEGLIMELEEKITAIERMLDQLSKPPEDIPNCEVVIERVCCEKHGEYEQRKRILTSSIINLPSPPTRCPGCLEDELNFLRDEKVRWDKRVRQQTAERLLRQLDIPERFSTCTLDSYKPVGKDSERALRVCQAYASKWTDRLQQGGGLVMCGKPGTGKNHLALAIARHVIEHHQSSVIFTTALKIAREFKSTWSKTATRTEDEVIRYFTKPDLLIVDEVGVQFGSEAEKMIMFEIINTRYERLKPTILISNLPKDELTQFIGERVIDRMNDGGGCTISFTWDSYRENRS</sequence>
<organism evidence="2">
    <name type="scientific">Klebsiella pneumoniae</name>
    <dbReference type="NCBI Taxonomy" id="573"/>
    <lineage>
        <taxon>Bacteria</taxon>
        <taxon>Pseudomonadati</taxon>
        <taxon>Pseudomonadota</taxon>
        <taxon>Gammaproteobacteria</taxon>
        <taxon>Enterobacterales</taxon>
        <taxon>Enterobacteriaceae</taxon>
        <taxon>Klebsiella/Raoultella group</taxon>
        <taxon>Klebsiella</taxon>
        <taxon>Klebsiella pneumoniae complex</taxon>
    </lineage>
</organism>
<name>A0A483JBP4_KLEPN</name>
<dbReference type="SMART" id="SM00382">
    <property type="entry name" value="AAA"/>
    <property type="match status" value="1"/>
</dbReference>
<proteinExistence type="predicted"/>
<dbReference type="PANTHER" id="PTHR30050:SF4">
    <property type="entry name" value="ATP-BINDING PROTEIN RV3427C IN INSERTION SEQUENCE-RELATED"/>
    <property type="match status" value="1"/>
</dbReference>
<feature type="domain" description="AAA+ ATPase" evidence="1">
    <location>
        <begin position="144"/>
        <end position="273"/>
    </location>
</feature>
<dbReference type="SUPFAM" id="SSF52540">
    <property type="entry name" value="P-loop containing nucleoside triphosphate hydrolases"/>
    <property type="match status" value="1"/>
</dbReference>
<dbReference type="Pfam" id="PF01695">
    <property type="entry name" value="IstB_IS21"/>
    <property type="match status" value="1"/>
</dbReference>
<gene>
    <name evidence="2" type="ORF">ETE67_01180</name>
</gene>
<dbReference type="EMBL" id="SDCL01000001">
    <property type="protein sequence ID" value="TCX40019.1"/>
    <property type="molecule type" value="Genomic_DNA"/>
</dbReference>
<dbReference type="PANTHER" id="PTHR30050">
    <property type="entry name" value="CHROMOSOMAL REPLICATION INITIATOR PROTEIN DNAA"/>
    <property type="match status" value="1"/>
</dbReference>
<accession>A0A483JBP4</accession>
<dbReference type="GO" id="GO:0005524">
    <property type="term" value="F:ATP binding"/>
    <property type="evidence" value="ECO:0007669"/>
    <property type="project" value="UniProtKB-KW"/>
</dbReference>
<dbReference type="Gene3D" id="3.40.50.300">
    <property type="entry name" value="P-loop containing nucleotide triphosphate hydrolases"/>
    <property type="match status" value="1"/>
</dbReference>
<comment type="caution">
    <text evidence="2">The sequence shown here is derived from an EMBL/GenBank/DDBJ whole genome shotgun (WGS) entry which is preliminary data.</text>
</comment>
<reference evidence="2" key="1">
    <citation type="submission" date="2019-01" db="EMBL/GenBank/DDBJ databases">
        <authorList>
            <person name="Lista F."/>
            <person name="Anselmo A."/>
        </authorList>
    </citation>
    <scope>NUCLEOTIDE SEQUENCE</scope>
    <source>
        <strain evidence="2">11S</strain>
    </source>
</reference>
<keyword evidence="2" id="KW-0547">Nucleotide-binding</keyword>
<dbReference type="InterPro" id="IPR002611">
    <property type="entry name" value="IstB_ATP-bd"/>
</dbReference>
<protein>
    <submittedName>
        <fullName evidence="2">ATP-binding protein</fullName>
    </submittedName>
</protein>
<evidence type="ECO:0000259" key="1">
    <source>
        <dbReference type="SMART" id="SM00382"/>
    </source>
</evidence>
<dbReference type="InterPro" id="IPR003593">
    <property type="entry name" value="AAA+_ATPase"/>
</dbReference>
<evidence type="ECO:0000313" key="2">
    <source>
        <dbReference type="EMBL" id="TCX40019.1"/>
    </source>
</evidence>
<keyword evidence="2" id="KW-0067">ATP-binding</keyword>
<dbReference type="InterPro" id="IPR027417">
    <property type="entry name" value="P-loop_NTPase"/>
</dbReference>
<dbReference type="AlphaFoldDB" id="A0A483JBP4"/>
<dbReference type="CDD" id="cd00009">
    <property type="entry name" value="AAA"/>
    <property type="match status" value="1"/>
</dbReference>